<evidence type="ECO:0000256" key="1">
    <source>
        <dbReference type="ARBA" id="ARBA00004141"/>
    </source>
</evidence>
<dbReference type="EMBL" id="CP099959">
    <property type="protein sequence ID" value="XCC57052.1"/>
    <property type="molecule type" value="Genomic_DNA"/>
</dbReference>
<evidence type="ECO:0000313" key="6">
    <source>
        <dbReference type="EMBL" id="XCC57052.1"/>
    </source>
</evidence>
<dbReference type="AlphaFoldDB" id="A0AAU8A0U8"/>
<feature type="transmembrane region" description="Helical" evidence="5">
    <location>
        <begin position="202"/>
        <end position="223"/>
    </location>
</feature>
<dbReference type="Pfam" id="PF13520">
    <property type="entry name" value="AA_permease_2"/>
    <property type="match status" value="1"/>
</dbReference>
<evidence type="ECO:0000256" key="3">
    <source>
        <dbReference type="ARBA" id="ARBA00022989"/>
    </source>
</evidence>
<proteinExistence type="predicted"/>
<reference evidence="6" key="1">
    <citation type="submission" date="2022-06" db="EMBL/GenBank/DDBJ databases">
        <title>New Polynucleobacter species.</title>
        <authorList>
            <person name="Hahn M.W."/>
        </authorList>
    </citation>
    <scope>NUCLEOTIDE SEQUENCE</scope>
    <source>
        <strain evidence="6">UK-FUSCHL-C3</strain>
    </source>
</reference>
<evidence type="ECO:0000256" key="4">
    <source>
        <dbReference type="ARBA" id="ARBA00023136"/>
    </source>
</evidence>
<comment type="subcellular location">
    <subcellularLocation>
        <location evidence="1">Membrane</location>
        <topology evidence="1">Multi-pass membrane protein</topology>
    </subcellularLocation>
</comment>
<dbReference type="PIRSF" id="PIRSF006060">
    <property type="entry name" value="AA_transporter"/>
    <property type="match status" value="1"/>
</dbReference>
<dbReference type="RefSeq" id="WP_353438076.1">
    <property type="nucleotide sequence ID" value="NZ_CP099959.1"/>
</dbReference>
<dbReference type="GO" id="GO:0015179">
    <property type="term" value="F:L-amino acid transmembrane transporter activity"/>
    <property type="evidence" value="ECO:0007669"/>
    <property type="project" value="TreeGrafter"/>
</dbReference>
<dbReference type="InterPro" id="IPR002293">
    <property type="entry name" value="AA/rel_permease1"/>
</dbReference>
<feature type="transmembrane region" description="Helical" evidence="5">
    <location>
        <begin position="98"/>
        <end position="120"/>
    </location>
</feature>
<sequence>MSSSQGASSSASPLRLLSPLGAVAIIVGIVIGAGIFKTPAMVAGITGDVGWAITIWVAGALISLMGALCYAELATLYPHAGGDYHFLTRAYGKNVSFLYGWAKAMVINTGSIALLAFVFGDYMSKVLPLGANSTIYWAFLIVITLTLINLIGIHASAGIQTILTILEVCGLLAIIIAGFGIFGNPLPAVNNPPLFSSNPQLGMLGLGMVFVLLTFGGWNESAYISAELKGTSKTIVSVIVISLLVITVIYLLVNLALINGLGLKALASSKAAPADLLGLAFGPLGEKLLGLFVAVAALTSINATMIVGARTNFAMGEDWKGLSKMGRWESSRGSPSFAFLVQGVISLALVGFGALQSDGFEAMVEFTAPVFWIFLFLVGVGLFILRFKDRTLRPFSVPLYPITPLIFCASCAYLAYSSITYAHSKGAAAISLYVMIAGLIALLILRLRKVS</sequence>
<feature type="transmembrane region" description="Helical" evidence="5">
    <location>
        <begin position="55"/>
        <end position="77"/>
    </location>
</feature>
<feature type="transmembrane region" description="Helical" evidence="5">
    <location>
        <begin position="162"/>
        <end position="182"/>
    </location>
</feature>
<feature type="transmembrane region" description="Helical" evidence="5">
    <location>
        <begin position="366"/>
        <end position="385"/>
    </location>
</feature>
<protein>
    <submittedName>
        <fullName evidence="6">Amino acid permease</fullName>
    </submittedName>
</protein>
<accession>A0AAU8A0U8</accession>
<dbReference type="PANTHER" id="PTHR11785:SF512">
    <property type="entry name" value="SOBREMESA, ISOFORM B"/>
    <property type="match status" value="1"/>
</dbReference>
<gene>
    <name evidence="6" type="ORF">NKE59_05985</name>
</gene>
<evidence type="ECO:0000256" key="2">
    <source>
        <dbReference type="ARBA" id="ARBA00022692"/>
    </source>
</evidence>
<feature type="transmembrane region" description="Helical" evidence="5">
    <location>
        <begin position="334"/>
        <end position="354"/>
    </location>
</feature>
<dbReference type="PANTHER" id="PTHR11785">
    <property type="entry name" value="AMINO ACID TRANSPORTER"/>
    <property type="match status" value="1"/>
</dbReference>
<organism evidence="6">
    <name type="scientific">Polynucleobacter sp. UK-FUSCHL-C3</name>
    <dbReference type="NCBI Taxonomy" id="2955208"/>
    <lineage>
        <taxon>Bacteria</taxon>
        <taxon>Pseudomonadati</taxon>
        <taxon>Pseudomonadota</taxon>
        <taxon>Betaproteobacteria</taxon>
        <taxon>Burkholderiales</taxon>
        <taxon>Burkholderiaceae</taxon>
        <taxon>Polynucleobacter</taxon>
    </lineage>
</organism>
<keyword evidence="3 5" id="KW-1133">Transmembrane helix</keyword>
<feature type="transmembrane region" description="Helical" evidence="5">
    <location>
        <begin position="288"/>
        <end position="313"/>
    </location>
</feature>
<dbReference type="Gene3D" id="1.20.1740.10">
    <property type="entry name" value="Amino acid/polyamine transporter I"/>
    <property type="match status" value="1"/>
</dbReference>
<keyword evidence="2 5" id="KW-0812">Transmembrane</keyword>
<dbReference type="GO" id="GO:0016020">
    <property type="term" value="C:membrane"/>
    <property type="evidence" value="ECO:0007669"/>
    <property type="project" value="UniProtKB-SubCell"/>
</dbReference>
<evidence type="ECO:0000256" key="5">
    <source>
        <dbReference type="SAM" id="Phobius"/>
    </source>
</evidence>
<name>A0AAU8A0U8_9BURK</name>
<feature type="transmembrane region" description="Helical" evidence="5">
    <location>
        <begin position="12"/>
        <end position="35"/>
    </location>
</feature>
<feature type="transmembrane region" description="Helical" evidence="5">
    <location>
        <begin position="428"/>
        <end position="447"/>
    </location>
</feature>
<feature type="transmembrane region" description="Helical" evidence="5">
    <location>
        <begin position="135"/>
        <end position="155"/>
    </location>
</feature>
<keyword evidence="4 5" id="KW-0472">Membrane</keyword>
<feature type="transmembrane region" description="Helical" evidence="5">
    <location>
        <begin position="235"/>
        <end position="258"/>
    </location>
</feature>
<dbReference type="InterPro" id="IPR050598">
    <property type="entry name" value="AminoAcid_Transporter"/>
</dbReference>
<feature type="transmembrane region" description="Helical" evidence="5">
    <location>
        <begin position="397"/>
        <end position="416"/>
    </location>
</feature>